<sequence length="51" mass="5895">MIKMRVWLVTAKGWKSGKLTNSERCNNVSLEISRVFRSSPEKCLQQTKSTH</sequence>
<dbReference type="AlphaFoldDB" id="C0PVA3"/>
<reference evidence="1" key="1">
    <citation type="submission" date="2009-03" db="EMBL/GenBank/DDBJ databases">
        <authorList>
            <person name="Carlson J."/>
            <person name="Booth B."/>
            <person name="Frise E."/>
            <person name="Sandler J."/>
            <person name="Wan K."/>
            <person name="Yu C."/>
            <person name="Celniker S."/>
        </authorList>
    </citation>
    <scope>NUCLEOTIDE SEQUENCE</scope>
</reference>
<protein>
    <submittedName>
        <fullName evidence="1">MIP08561p</fullName>
    </submittedName>
</protein>
<dbReference type="EMBL" id="BT072959">
    <property type="protein sequence ID" value="ACN88640.1"/>
    <property type="molecule type" value="mRNA"/>
</dbReference>
<organism evidence="1">
    <name type="scientific">Drosophila melanogaster</name>
    <name type="common">Fruit fly</name>
    <dbReference type="NCBI Taxonomy" id="7227"/>
    <lineage>
        <taxon>Eukaryota</taxon>
        <taxon>Metazoa</taxon>
        <taxon>Ecdysozoa</taxon>
        <taxon>Arthropoda</taxon>
        <taxon>Hexapoda</taxon>
        <taxon>Insecta</taxon>
        <taxon>Pterygota</taxon>
        <taxon>Neoptera</taxon>
        <taxon>Endopterygota</taxon>
        <taxon>Diptera</taxon>
        <taxon>Brachycera</taxon>
        <taxon>Muscomorpha</taxon>
        <taxon>Ephydroidea</taxon>
        <taxon>Drosophilidae</taxon>
        <taxon>Drosophila</taxon>
        <taxon>Sophophora</taxon>
    </lineage>
</organism>
<accession>C0PVA3</accession>
<evidence type="ECO:0000313" key="1">
    <source>
        <dbReference type="EMBL" id="ACN88640.1"/>
    </source>
</evidence>
<name>C0PVA3_DROME</name>
<proteinExistence type="evidence at transcript level"/>